<dbReference type="Gene3D" id="3.40.50.1820">
    <property type="entry name" value="alpha/beta hydrolase"/>
    <property type="match status" value="1"/>
</dbReference>
<dbReference type="PANTHER" id="PTHR46623">
    <property type="entry name" value="CARBOXYMETHYLENEBUTENOLIDASE-RELATED"/>
    <property type="match status" value="1"/>
</dbReference>
<proteinExistence type="predicted"/>
<dbReference type="PANTHER" id="PTHR46623:SF6">
    <property type="entry name" value="ALPHA_BETA-HYDROLASES SUPERFAMILY PROTEIN"/>
    <property type="match status" value="1"/>
</dbReference>
<evidence type="ECO:0000313" key="2">
    <source>
        <dbReference type="EMBL" id="CAI7990744.1"/>
    </source>
</evidence>
<protein>
    <submittedName>
        <fullName evidence="2">Carboxymethylenebutenolidase</fullName>
    </submittedName>
</protein>
<gene>
    <name evidence="2" type="ORF">GBAR_LOCUS539</name>
</gene>
<feature type="domain" description="Dienelactone hydrolase" evidence="1">
    <location>
        <begin position="2"/>
        <end position="220"/>
    </location>
</feature>
<name>A0AA35W0X2_GEOBA</name>
<dbReference type="InterPro" id="IPR002925">
    <property type="entry name" value="Dienelactn_hydro"/>
</dbReference>
<dbReference type="SUPFAM" id="SSF53474">
    <property type="entry name" value="alpha/beta-Hydrolases"/>
    <property type="match status" value="1"/>
</dbReference>
<dbReference type="Pfam" id="PF01738">
    <property type="entry name" value="DLH"/>
    <property type="match status" value="1"/>
</dbReference>
<dbReference type="InterPro" id="IPR051049">
    <property type="entry name" value="Dienelactone_hydrolase-like"/>
</dbReference>
<dbReference type="GO" id="GO:0016787">
    <property type="term" value="F:hydrolase activity"/>
    <property type="evidence" value="ECO:0007669"/>
    <property type="project" value="InterPro"/>
</dbReference>
<evidence type="ECO:0000313" key="3">
    <source>
        <dbReference type="Proteomes" id="UP001174909"/>
    </source>
</evidence>
<comment type="caution">
    <text evidence="2">The sequence shown here is derived from an EMBL/GenBank/DDBJ whole genome shotgun (WGS) entry which is preliminary data.</text>
</comment>
<dbReference type="EMBL" id="CASHTH010000081">
    <property type="protein sequence ID" value="CAI7990744.1"/>
    <property type="molecule type" value="Genomic_DNA"/>
</dbReference>
<sequence>MDLYASVPSGAGPFPAVVVAHPASGVGEFTQSIADRLAAEGYAAVAPNRFHRVTEEMLASGSAAGQFLNDLETIADMNATVDFLRNHPAIDGERIGIIGFCSGGRIAWLSAATNPHLKAAVPYYGGNIMATVGEATGSPFDLAEGISCPVLFHFGEVDTNPSQDDMRRFDAELTRLGKEHDFRSYPGAGHAFMDQSQAARYHEAAAQASWPVTVEFFATHLKV</sequence>
<evidence type="ECO:0000259" key="1">
    <source>
        <dbReference type="Pfam" id="PF01738"/>
    </source>
</evidence>
<reference evidence="2" key="1">
    <citation type="submission" date="2023-03" db="EMBL/GenBank/DDBJ databases">
        <authorList>
            <person name="Steffen K."/>
            <person name="Cardenas P."/>
        </authorList>
    </citation>
    <scope>NUCLEOTIDE SEQUENCE</scope>
</reference>
<dbReference type="AlphaFoldDB" id="A0AA35W0X2"/>
<dbReference type="InterPro" id="IPR029058">
    <property type="entry name" value="AB_hydrolase_fold"/>
</dbReference>
<dbReference type="Proteomes" id="UP001174909">
    <property type="component" value="Unassembled WGS sequence"/>
</dbReference>
<keyword evidence="3" id="KW-1185">Reference proteome</keyword>
<organism evidence="2 3">
    <name type="scientific">Geodia barretti</name>
    <name type="common">Barrett's horny sponge</name>
    <dbReference type="NCBI Taxonomy" id="519541"/>
    <lineage>
        <taxon>Eukaryota</taxon>
        <taxon>Metazoa</taxon>
        <taxon>Porifera</taxon>
        <taxon>Demospongiae</taxon>
        <taxon>Heteroscleromorpha</taxon>
        <taxon>Tetractinellida</taxon>
        <taxon>Astrophorina</taxon>
        <taxon>Geodiidae</taxon>
        <taxon>Geodia</taxon>
    </lineage>
</organism>
<accession>A0AA35W0X2</accession>